<feature type="region of interest" description="Disordered" evidence="1">
    <location>
        <begin position="1"/>
        <end position="48"/>
    </location>
</feature>
<dbReference type="Proteomes" id="UP000095280">
    <property type="component" value="Unplaced"/>
</dbReference>
<evidence type="ECO:0000313" key="3">
    <source>
        <dbReference type="WBParaSite" id="maker-uti_cns_0011852-snap-gene-0.5-mRNA-1"/>
    </source>
</evidence>
<dbReference type="WBParaSite" id="maker-uti_cns_0011852-snap-gene-0.5-mRNA-1">
    <property type="protein sequence ID" value="maker-uti_cns_0011852-snap-gene-0.5-mRNA-1"/>
    <property type="gene ID" value="maker-uti_cns_0011852-snap-gene-0.5"/>
</dbReference>
<accession>A0A1I8IDA3</accession>
<evidence type="ECO:0000313" key="2">
    <source>
        <dbReference type="Proteomes" id="UP000095280"/>
    </source>
</evidence>
<evidence type="ECO:0000256" key="1">
    <source>
        <dbReference type="SAM" id="MobiDB-lite"/>
    </source>
</evidence>
<organism evidence="2 3">
    <name type="scientific">Macrostomum lignano</name>
    <dbReference type="NCBI Taxonomy" id="282301"/>
    <lineage>
        <taxon>Eukaryota</taxon>
        <taxon>Metazoa</taxon>
        <taxon>Spiralia</taxon>
        <taxon>Lophotrochozoa</taxon>
        <taxon>Platyhelminthes</taxon>
        <taxon>Rhabditophora</taxon>
        <taxon>Macrostomorpha</taxon>
        <taxon>Macrostomida</taxon>
        <taxon>Macrostomidae</taxon>
        <taxon>Macrostomum</taxon>
    </lineage>
</organism>
<dbReference type="AlphaFoldDB" id="A0A1I8IDA3"/>
<feature type="compositionally biased region" description="Pro residues" evidence="1">
    <location>
        <begin position="12"/>
        <end position="22"/>
    </location>
</feature>
<name>A0A1I8IDA3_9PLAT</name>
<protein>
    <submittedName>
        <fullName evidence="3">Uncharacterized protein</fullName>
    </submittedName>
</protein>
<sequence>MMPALPTRPRRPTMPPRPPPQPMTSRRLEADPGAAPARPPPRKRRRHRLTQMRTACGCRRCESGCRPTCQRCNRRLRSPAAAAALWPSSSSCSIREVGSCDRQRAAPIATNRRAAASPAAEAG</sequence>
<reference evidence="3" key="1">
    <citation type="submission" date="2016-11" db="UniProtKB">
        <authorList>
            <consortium name="WormBaseParasite"/>
        </authorList>
    </citation>
    <scope>IDENTIFICATION</scope>
</reference>
<keyword evidence="2" id="KW-1185">Reference proteome</keyword>
<proteinExistence type="predicted"/>